<dbReference type="InterPro" id="IPR029030">
    <property type="entry name" value="Caspase-like_dom_sf"/>
</dbReference>
<dbReference type="InterPro" id="IPR011600">
    <property type="entry name" value="Pept_C14_caspase"/>
</dbReference>
<keyword evidence="3" id="KW-0053">Apoptosis</keyword>
<evidence type="ECO:0000256" key="4">
    <source>
        <dbReference type="ARBA" id="ARBA00022801"/>
    </source>
</evidence>
<dbReference type="PRINTS" id="PR00376">
    <property type="entry name" value="IL1BCENZYME"/>
</dbReference>
<dbReference type="Gene3D" id="3.40.50.1460">
    <property type="match status" value="1"/>
</dbReference>
<evidence type="ECO:0000256" key="6">
    <source>
        <dbReference type="ARBA" id="ARBA00023145"/>
    </source>
</evidence>
<comment type="similarity">
    <text evidence="1 7">Belongs to the peptidase C14A family.</text>
</comment>
<dbReference type="GO" id="GO:0004197">
    <property type="term" value="F:cysteine-type endopeptidase activity"/>
    <property type="evidence" value="ECO:0007669"/>
    <property type="project" value="InterPro"/>
</dbReference>
<dbReference type="AlphaFoldDB" id="A0A3Q8CS90"/>
<dbReference type="CDD" id="cd00032">
    <property type="entry name" value="CASc"/>
    <property type="match status" value="1"/>
</dbReference>
<accession>A0A3Q8CS90</accession>
<dbReference type="InterPro" id="IPR001309">
    <property type="entry name" value="Pept_C14_p20"/>
</dbReference>
<dbReference type="GO" id="GO:0045751">
    <property type="term" value="P:negative regulation of Toll signaling pathway"/>
    <property type="evidence" value="ECO:0007669"/>
    <property type="project" value="UniProtKB-ARBA"/>
</dbReference>
<keyword evidence="4" id="KW-0378">Hydrolase</keyword>
<protein>
    <submittedName>
        <fullName evidence="10">Caspase-1</fullName>
    </submittedName>
</protein>
<dbReference type="SMART" id="SM00115">
    <property type="entry name" value="CASc"/>
    <property type="match status" value="1"/>
</dbReference>
<dbReference type="SUPFAM" id="SSF52129">
    <property type="entry name" value="Caspase-like"/>
    <property type="match status" value="1"/>
</dbReference>
<dbReference type="PANTHER" id="PTHR10454">
    <property type="entry name" value="CASPASE"/>
    <property type="match status" value="1"/>
</dbReference>
<keyword evidence="5" id="KW-0788">Thiol protease</keyword>
<keyword evidence="6" id="KW-0865">Zymogen</keyword>
<dbReference type="GO" id="GO:0006508">
    <property type="term" value="P:proteolysis"/>
    <property type="evidence" value="ECO:0007669"/>
    <property type="project" value="UniProtKB-KW"/>
</dbReference>
<dbReference type="InterPro" id="IPR033139">
    <property type="entry name" value="Caspase_cys_AS"/>
</dbReference>
<dbReference type="InterPro" id="IPR002138">
    <property type="entry name" value="Pept_C14_p10"/>
</dbReference>
<evidence type="ECO:0000313" key="10">
    <source>
        <dbReference type="EMBL" id="ATX63067.1"/>
    </source>
</evidence>
<dbReference type="GO" id="GO:0016322">
    <property type="term" value="P:neuron remodeling"/>
    <property type="evidence" value="ECO:0007669"/>
    <property type="project" value="UniProtKB-ARBA"/>
</dbReference>
<proteinExistence type="evidence at transcript level"/>
<reference evidence="10" key="1">
    <citation type="submission" date="2016-10" db="EMBL/GenBank/DDBJ databases">
        <title>Identification and characterization of apoptosis related genes based on the Locusta migratoria transcriptome.</title>
        <authorList>
            <person name="Zhao X."/>
            <person name="Zhang J."/>
        </authorList>
    </citation>
    <scope>NUCLEOTIDE SEQUENCE</scope>
</reference>
<dbReference type="GO" id="GO:0043525">
    <property type="term" value="P:positive regulation of neuron apoptotic process"/>
    <property type="evidence" value="ECO:0007669"/>
    <property type="project" value="TreeGrafter"/>
</dbReference>
<evidence type="ECO:0000256" key="7">
    <source>
        <dbReference type="RuleBase" id="RU003971"/>
    </source>
</evidence>
<dbReference type="GO" id="GO:1990525">
    <property type="term" value="F:BIR domain binding"/>
    <property type="evidence" value="ECO:0007669"/>
    <property type="project" value="UniProtKB-ARBA"/>
</dbReference>
<evidence type="ECO:0000256" key="1">
    <source>
        <dbReference type="ARBA" id="ARBA00010134"/>
    </source>
</evidence>
<dbReference type="GO" id="GO:0005737">
    <property type="term" value="C:cytoplasm"/>
    <property type="evidence" value="ECO:0007669"/>
    <property type="project" value="TreeGrafter"/>
</dbReference>
<dbReference type="InterPro" id="IPR015917">
    <property type="entry name" value="Pept_C14A"/>
</dbReference>
<evidence type="ECO:0000256" key="3">
    <source>
        <dbReference type="ARBA" id="ARBA00022703"/>
    </source>
</evidence>
<evidence type="ECO:0000259" key="8">
    <source>
        <dbReference type="PROSITE" id="PS50207"/>
    </source>
</evidence>
<dbReference type="FunFam" id="3.40.50.1460:FF:000001">
    <property type="entry name" value="Caspase-3 preproprotein"/>
    <property type="match status" value="1"/>
</dbReference>
<dbReference type="GO" id="GO:0045476">
    <property type="term" value="P:nurse cell apoptotic process"/>
    <property type="evidence" value="ECO:0007669"/>
    <property type="project" value="UniProtKB-ARBA"/>
</dbReference>
<dbReference type="PANTHER" id="PTHR10454:SF245">
    <property type="entry name" value="CASPASE-RELATED"/>
    <property type="match status" value="1"/>
</dbReference>
<feature type="domain" description="Caspase family p20" evidence="9">
    <location>
        <begin position="47"/>
        <end position="170"/>
    </location>
</feature>
<dbReference type="PROSITE" id="PS01122">
    <property type="entry name" value="CASPASE_CYS"/>
    <property type="match status" value="1"/>
</dbReference>
<dbReference type="InterPro" id="IPR016129">
    <property type="entry name" value="Caspase_his_AS"/>
</dbReference>
<sequence length="283" mass="32091">MASSDSAEIPSSDAGDAQGLSYNGSPALFARMPAEIDAVYYSMTHKKRGLAVIFNHENFDMKNLKPRAGTKVDRNNLNESLSKLGFDVKVYDDLTFKSMTEIIDEALRYDHNECDCFVMAVLSHGEMGILYAKDTAYKPEFLWTHFTADRCPSLAGKPKLFFIQACQGDKLDGGITLRTETDGAPLSYRIPTQADFLIAYSTVPGYYSWRNTTHGSWFMQALCWELQRRGTKLDILTLLTFVCQRVAIDFESNTPNNDVMHRQKQIPCITTMLTRLLRFEEKK</sequence>
<gene>
    <name evidence="10" type="primary">ICE</name>
</gene>
<dbReference type="PROSITE" id="PS50207">
    <property type="entry name" value="CASPASE_P10"/>
    <property type="match status" value="1"/>
</dbReference>
<dbReference type="EMBL" id="KY056145">
    <property type="protein sequence ID" value="ATX63067.1"/>
    <property type="molecule type" value="mRNA"/>
</dbReference>
<evidence type="ECO:0000259" key="9">
    <source>
        <dbReference type="PROSITE" id="PS50208"/>
    </source>
</evidence>
<dbReference type="PROSITE" id="PS01121">
    <property type="entry name" value="CASPASE_HIS"/>
    <property type="match status" value="1"/>
</dbReference>
<organism evidence="10">
    <name type="scientific">Locusta migratoria</name>
    <name type="common">Migratory locust</name>
    <dbReference type="NCBI Taxonomy" id="7004"/>
    <lineage>
        <taxon>Eukaryota</taxon>
        <taxon>Metazoa</taxon>
        <taxon>Ecdysozoa</taxon>
        <taxon>Arthropoda</taxon>
        <taxon>Hexapoda</taxon>
        <taxon>Insecta</taxon>
        <taxon>Pterygota</taxon>
        <taxon>Neoptera</taxon>
        <taxon>Polyneoptera</taxon>
        <taxon>Orthoptera</taxon>
        <taxon>Caelifera</taxon>
        <taxon>Acrididea</taxon>
        <taxon>Acridomorpha</taxon>
        <taxon>Acridoidea</taxon>
        <taxon>Acrididae</taxon>
        <taxon>Oedipodinae</taxon>
        <taxon>Locusta</taxon>
    </lineage>
</organism>
<dbReference type="Pfam" id="PF00656">
    <property type="entry name" value="Peptidase_C14"/>
    <property type="match status" value="1"/>
</dbReference>
<evidence type="ECO:0000256" key="2">
    <source>
        <dbReference type="ARBA" id="ARBA00022670"/>
    </source>
</evidence>
<dbReference type="PROSITE" id="PS50208">
    <property type="entry name" value="CASPASE_P20"/>
    <property type="match status" value="1"/>
</dbReference>
<feature type="domain" description="Caspase family p10" evidence="8">
    <location>
        <begin position="186"/>
        <end position="281"/>
    </location>
</feature>
<name>A0A3Q8CS90_LOCMI</name>
<evidence type="ECO:0000256" key="5">
    <source>
        <dbReference type="ARBA" id="ARBA00022807"/>
    </source>
</evidence>
<dbReference type="InterPro" id="IPR002398">
    <property type="entry name" value="Pept_C14"/>
</dbReference>
<keyword evidence="2" id="KW-0645">Protease</keyword>